<feature type="compositionally biased region" description="Pro residues" evidence="5">
    <location>
        <begin position="317"/>
        <end position="326"/>
    </location>
</feature>
<feature type="transmembrane region" description="Helical" evidence="6">
    <location>
        <begin position="74"/>
        <end position="95"/>
    </location>
</feature>
<dbReference type="InterPro" id="IPR011020">
    <property type="entry name" value="HTTM-like"/>
</dbReference>
<evidence type="ECO:0000256" key="5">
    <source>
        <dbReference type="SAM" id="MobiDB-lite"/>
    </source>
</evidence>
<evidence type="ECO:0000313" key="9">
    <source>
        <dbReference type="EMBL" id="PXX07660.1"/>
    </source>
</evidence>
<evidence type="ECO:0000256" key="3">
    <source>
        <dbReference type="ARBA" id="ARBA00022989"/>
    </source>
</evidence>
<dbReference type="SMART" id="SM00752">
    <property type="entry name" value="HTTM"/>
    <property type="match status" value="1"/>
</dbReference>
<accession>A0A318HES6</accession>
<gene>
    <name evidence="8" type="ORF">C8E89_11042</name>
    <name evidence="9" type="ORF">C8E89_11045</name>
</gene>
<organism evidence="9 10">
    <name type="scientific">Mycolicibacterium moriokaense</name>
    <dbReference type="NCBI Taxonomy" id="39691"/>
    <lineage>
        <taxon>Bacteria</taxon>
        <taxon>Bacillati</taxon>
        <taxon>Actinomycetota</taxon>
        <taxon>Actinomycetes</taxon>
        <taxon>Mycobacteriales</taxon>
        <taxon>Mycobacteriaceae</taxon>
        <taxon>Mycolicibacterium</taxon>
    </lineage>
</organism>
<comment type="caution">
    <text evidence="9">The sequence shown here is derived from an EMBL/GenBank/DDBJ whole genome shotgun (WGS) entry which is preliminary data.</text>
</comment>
<dbReference type="EMBL" id="QJJU01000010">
    <property type="protein sequence ID" value="PXX07657.1"/>
    <property type="molecule type" value="Genomic_DNA"/>
</dbReference>
<reference evidence="10" key="2">
    <citation type="submission" date="2018-05" db="EMBL/GenBank/DDBJ databases">
        <authorList>
            <person name="Deangelis K."/>
            <person name="Huntemann M."/>
            <person name="Clum A."/>
            <person name="Pillay M."/>
            <person name="Palaniappan K."/>
            <person name="Varghese N."/>
            <person name="Mikhailova N."/>
            <person name="Stamatis D."/>
            <person name="Reddy T."/>
            <person name="Daum C."/>
            <person name="Shapiro N."/>
            <person name="Ivanova N."/>
            <person name="Kyrpides N."/>
            <person name="Woyke T."/>
        </authorList>
    </citation>
    <scope>NUCLEOTIDE SEQUENCE [LARGE SCALE GENOMIC DNA]</scope>
    <source>
        <strain evidence="10">GAS496</strain>
    </source>
</reference>
<feature type="transmembrane region" description="Helical" evidence="6">
    <location>
        <begin position="230"/>
        <end position="248"/>
    </location>
</feature>
<dbReference type="PANTHER" id="PTHR39535">
    <property type="entry name" value="SPORULATION-DELAYING PROTEIN SDPB"/>
    <property type="match status" value="1"/>
</dbReference>
<keyword evidence="2 6" id="KW-0812">Transmembrane</keyword>
<evidence type="ECO:0000259" key="7">
    <source>
        <dbReference type="SMART" id="SM00752"/>
    </source>
</evidence>
<dbReference type="InterPro" id="IPR053934">
    <property type="entry name" value="HTTM_dom"/>
</dbReference>
<evidence type="ECO:0000256" key="4">
    <source>
        <dbReference type="ARBA" id="ARBA00023136"/>
    </source>
</evidence>
<evidence type="ECO:0000256" key="6">
    <source>
        <dbReference type="SAM" id="Phobius"/>
    </source>
</evidence>
<feature type="region of interest" description="Disordered" evidence="5">
    <location>
        <begin position="310"/>
        <end position="335"/>
    </location>
</feature>
<evidence type="ECO:0000313" key="8">
    <source>
        <dbReference type="EMBL" id="PXX07657.1"/>
    </source>
</evidence>
<feature type="transmembrane region" description="Helical" evidence="6">
    <location>
        <begin position="268"/>
        <end position="288"/>
    </location>
</feature>
<dbReference type="InterPro" id="IPR052964">
    <property type="entry name" value="Sporulation_signal_mat"/>
</dbReference>
<dbReference type="AlphaFoldDB" id="A0A318HES6"/>
<keyword evidence="10" id="KW-1185">Reference proteome</keyword>
<feature type="transmembrane region" description="Helical" evidence="6">
    <location>
        <begin position="102"/>
        <end position="121"/>
    </location>
</feature>
<feature type="domain" description="HTTM-like" evidence="7">
    <location>
        <begin position="24"/>
        <end position="291"/>
    </location>
</feature>
<dbReference type="GO" id="GO:0012505">
    <property type="term" value="C:endomembrane system"/>
    <property type="evidence" value="ECO:0007669"/>
    <property type="project" value="UniProtKB-SubCell"/>
</dbReference>
<sequence length="335" mass="37314">MNEYNGGMRRGLPAIGKSWQGFWFGPQPMYTLGLVRMAFGALAVLWTLWLWPLLDEMFGTNGVAPQRPSIPYTWSIFDIWSSNPAVLIGWALLLAASIALMVGWHSRFAAIVVFILILSFQRRDPWFFNAGDAVVRIEALFIALAPSGAALSLDQRRRTGSFWSAQTLPAWPIRLLQVQMSIIYVACVQTKLSGQTWLDGTAVSYALRLKDMQRVAVPDWISTNPSLMNAATWGTLLVELALGVLVWNKRCRPWVLAAGVLLHLGIDFNIEIGIFSYAMLVLYVAWIAPATAQRLPDTIKHATTRLRARLRRGPQPQTAPPPPTPAAEPDQLIHT</sequence>
<protein>
    <submittedName>
        <fullName evidence="9">Vitamin K-dependent gamma-carboxylase-like protein</fullName>
    </submittedName>
</protein>
<reference evidence="9 10" key="3">
    <citation type="submission" date="2018-06" db="EMBL/GenBank/DDBJ databases">
        <title>Sequencing of bacterial isolates from soil warming experiment in Harvard Forest, Massachusetts, USA.</title>
        <authorList>
            <person name="Deangelis K.PhD."/>
        </authorList>
    </citation>
    <scope>NUCLEOTIDE SEQUENCE [LARGE SCALE GENOMIC DNA]</scope>
    <source>
        <strain evidence="9 10">GAS496</strain>
    </source>
</reference>
<keyword evidence="3 6" id="KW-1133">Transmembrane helix</keyword>
<dbReference type="EMBL" id="QJJU01000010">
    <property type="protein sequence ID" value="PXX07660.1"/>
    <property type="molecule type" value="Genomic_DNA"/>
</dbReference>
<reference evidence="9" key="1">
    <citation type="submission" date="2018-05" db="EMBL/GenBank/DDBJ databases">
        <authorList>
            <person name="Lanie J.A."/>
            <person name="Ng W.-L."/>
            <person name="Kazmierczak K.M."/>
            <person name="Andrzejewski T.M."/>
            <person name="Davidsen T.M."/>
            <person name="Wayne K.J."/>
            <person name="Tettelin H."/>
            <person name="Glass J.I."/>
            <person name="Rusch D."/>
            <person name="Podicherti R."/>
            <person name="Tsui H.-C.T."/>
            <person name="Winkler M.E."/>
        </authorList>
    </citation>
    <scope>NUCLEOTIDE SEQUENCE [LARGE SCALE GENOMIC DNA]</scope>
    <source>
        <strain evidence="9">GAS496</strain>
    </source>
</reference>
<dbReference type="RefSeq" id="WP_110317031.1">
    <property type="nucleotide sequence ID" value="NZ_QJJU01000010.1"/>
</dbReference>
<feature type="transmembrane region" description="Helical" evidence="6">
    <location>
        <begin position="34"/>
        <end position="54"/>
    </location>
</feature>
<comment type="subcellular location">
    <subcellularLocation>
        <location evidence="1">Endomembrane system</location>
        <topology evidence="1">Multi-pass membrane protein</topology>
    </subcellularLocation>
</comment>
<proteinExistence type="predicted"/>
<dbReference type="PANTHER" id="PTHR39535:SF2">
    <property type="entry name" value="HTTM DOMAIN-CONTAINING PROTEIN"/>
    <property type="match status" value="1"/>
</dbReference>
<evidence type="ECO:0000256" key="2">
    <source>
        <dbReference type="ARBA" id="ARBA00022692"/>
    </source>
</evidence>
<keyword evidence="4 6" id="KW-0472">Membrane</keyword>
<evidence type="ECO:0000256" key="1">
    <source>
        <dbReference type="ARBA" id="ARBA00004127"/>
    </source>
</evidence>
<name>A0A318HES6_9MYCO</name>
<dbReference type="OrthoDB" id="128729at2"/>
<evidence type="ECO:0000313" key="10">
    <source>
        <dbReference type="Proteomes" id="UP000247781"/>
    </source>
</evidence>
<dbReference type="Pfam" id="PF05090">
    <property type="entry name" value="HTTM"/>
    <property type="match status" value="1"/>
</dbReference>
<dbReference type="Proteomes" id="UP000247781">
    <property type="component" value="Unassembled WGS sequence"/>
</dbReference>